<dbReference type="AlphaFoldDB" id="A0A2U1CM60"/>
<evidence type="ECO:0000313" key="2">
    <source>
        <dbReference type="EMBL" id="PVY62077.1"/>
    </source>
</evidence>
<sequence length="252" mass="25949">MSAVDPTLQPNVAVVTGGSKGIGRAIALALAQRGYSLAILDPHGDGAQVADEARAFAVQALHLPVDVSDPGAVKQAQAVVDQQLGPCRLLVNNAGIFTRAPALEMSFETWQKVIGVNLTGAFLCSQAFAPGMLKAGSGVIINIASGRALQGAAKNGAHYAASKGGLVALTRSLAQEWAPHIRVNTVIPGVTHTDQPLEATTVNELYERGKRIPLGRIGQPEDIAKGVCLLASDDAGYVTGQSLCVNGGAVML</sequence>
<dbReference type="Proteomes" id="UP000246145">
    <property type="component" value="Unassembled WGS sequence"/>
</dbReference>
<keyword evidence="3" id="KW-1185">Reference proteome</keyword>
<proteinExistence type="inferred from homology"/>
<gene>
    <name evidence="2" type="ORF">C7440_1567</name>
</gene>
<protein>
    <submittedName>
        <fullName evidence="2">2-hydroxycyclohexanecarboxyl-CoA dehydrogenase</fullName>
    </submittedName>
</protein>
<dbReference type="EMBL" id="QEKO01000002">
    <property type="protein sequence ID" value="PVY62077.1"/>
    <property type="molecule type" value="Genomic_DNA"/>
</dbReference>
<evidence type="ECO:0000313" key="3">
    <source>
        <dbReference type="Proteomes" id="UP000246145"/>
    </source>
</evidence>
<dbReference type="Pfam" id="PF13561">
    <property type="entry name" value="adh_short_C2"/>
    <property type="match status" value="1"/>
</dbReference>
<dbReference type="GO" id="GO:0016616">
    <property type="term" value="F:oxidoreductase activity, acting on the CH-OH group of donors, NAD or NADP as acceptor"/>
    <property type="evidence" value="ECO:0007669"/>
    <property type="project" value="TreeGrafter"/>
</dbReference>
<dbReference type="CDD" id="cd05233">
    <property type="entry name" value="SDR_c"/>
    <property type="match status" value="1"/>
</dbReference>
<accession>A0A2U1CM60</accession>
<evidence type="ECO:0000256" key="1">
    <source>
        <dbReference type="ARBA" id="ARBA00006484"/>
    </source>
</evidence>
<organism evidence="2 3">
    <name type="scientific">Pusillimonas noertemannii</name>
    <dbReference type="NCBI Taxonomy" id="305977"/>
    <lineage>
        <taxon>Bacteria</taxon>
        <taxon>Pseudomonadati</taxon>
        <taxon>Pseudomonadota</taxon>
        <taxon>Betaproteobacteria</taxon>
        <taxon>Burkholderiales</taxon>
        <taxon>Alcaligenaceae</taxon>
        <taxon>Pusillimonas</taxon>
    </lineage>
</organism>
<comment type="caution">
    <text evidence="2">The sequence shown here is derived from an EMBL/GenBank/DDBJ whole genome shotgun (WGS) entry which is preliminary data.</text>
</comment>
<name>A0A2U1CM60_9BURK</name>
<dbReference type="FunFam" id="3.40.50.720:FF:000084">
    <property type="entry name" value="Short-chain dehydrogenase reductase"/>
    <property type="match status" value="1"/>
</dbReference>
<dbReference type="InterPro" id="IPR036291">
    <property type="entry name" value="NAD(P)-bd_dom_sf"/>
</dbReference>
<dbReference type="PRINTS" id="PR00081">
    <property type="entry name" value="GDHRDH"/>
</dbReference>
<dbReference type="SUPFAM" id="SSF51735">
    <property type="entry name" value="NAD(P)-binding Rossmann-fold domains"/>
    <property type="match status" value="1"/>
</dbReference>
<dbReference type="RefSeq" id="WP_017523870.1">
    <property type="nucleotide sequence ID" value="NZ_JACCEX010000002.1"/>
</dbReference>
<dbReference type="PRINTS" id="PR00080">
    <property type="entry name" value="SDRFAMILY"/>
</dbReference>
<dbReference type="Gene3D" id="3.40.50.720">
    <property type="entry name" value="NAD(P)-binding Rossmann-like Domain"/>
    <property type="match status" value="1"/>
</dbReference>
<reference evidence="2 3" key="1">
    <citation type="submission" date="2018-04" db="EMBL/GenBank/DDBJ databases">
        <title>Genomic Encyclopedia of Type Strains, Phase IV (KMG-IV): sequencing the most valuable type-strain genomes for metagenomic binning, comparative biology and taxonomic classification.</title>
        <authorList>
            <person name="Goeker M."/>
        </authorList>
    </citation>
    <scope>NUCLEOTIDE SEQUENCE [LARGE SCALE GENOMIC DNA]</scope>
    <source>
        <strain evidence="2 3">DSM 10065</strain>
    </source>
</reference>
<comment type="similarity">
    <text evidence="1">Belongs to the short-chain dehydrogenases/reductases (SDR) family.</text>
</comment>
<dbReference type="InterPro" id="IPR002347">
    <property type="entry name" value="SDR_fam"/>
</dbReference>
<dbReference type="STRING" id="1231391.GCA_000308195_01510"/>
<dbReference type="PANTHER" id="PTHR42760">
    <property type="entry name" value="SHORT-CHAIN DEHYDROGENASES/REDUCTASES FAMILY MEMBER"/>
    <property type="match status" value="1"/>
</dbReference>